<evidence type="ECO:0000256" key="1">
    <source>
        <dbReference type="SAM" id="Phobius"/>
    </source>
</evidence>
<evidence type="ECO:0000313" key="2">
    <source>
        <dbReference type="EMBL" id="TWF90900.1"/>
    </source>
</evidence>
<dbReference type="InterPro" id="IPR027948">
    <property type="entry name" value="DUF4436"/>
</dbReference>
<dbReference type="Proteomes" id="UP000317940">
    <property type="component" value="Unassembled WGS sequence"/>
</dbReference>
<keyword evidence="1" id="KW-0472">Membrane</keyword>
<reference evidence="2 3" key="1">
    <citation type="submission" date="2019-06" db="EMBL/GenBank/DDBJ databases">
        <title>Sequencing the genomes of 1000 actinobacteria strains.</title>
        <authorList>
            <person name="Klenk H.-P."/>
        </authorList>
    </citation>
    <scope>NUCLEOTIDE SEQUENCE [LARGE SCALE GENOMIC DNA]</scope>
    <source>
        <strain evidence="2 3">DSM 44826</strain>
    </source>
</reference>
<feature type="transmembrane region" description="Helical" evidence="1">
    <location>
        <begin position="40"/>
        <end position="58"/>
    </location>
</feature>
<feature type="transmembrane region" description="Helical" evidence="1">
    <location>
        <begin position="218"/>
        <end position="241"/>
    </location>
</feature>
<feature type="transmembrane region" description="Helical" evidence="1">
    <location>
        <begin position="284"/>
        <end position="304"/>
    </location>
</feature>
<dbReference type="RefSeq" id="WP_170305094.1">
    <property type="nucleotide sequence ID" value="NZ_BAAAMZ010000002.1"/>
</dbReference>
<gene>
    <name evidence="2" type="ORF">FHX73_1212</name>
</gene>
<keyword evidence="1" id="KW-0812">Transmembrane</keyword>
<keyword evidence="3" id="KW-1185">Reference proteome</keyword>
<sequence>MVRRGVRRERVRVRARVRLRVRAASPPAEPHPRVRIWRPAAVLGLLAVLCVSGLLLYFDERSSRDRQQVVGTVATGDYLVVAVTLQHVDPVGATVSAKVLIEPQGTLQSADNPLAPTRDLVLDTSSLDQAVLRFPAGQQIGSSTVNFPLTDGRVSDYPFDSYQSLVGFQATAGGASVPVVVGVVEADPFFAMHQGGHQSEQGTVAVTERMARSRSTFIFAWFMIVAMWSLGLSVLFVAWLITKQRRGLIWPALGWMAATLFALIGMRNAAPGSPPIGSLLDYAAFYWAEALVALGLTVTVLRGLRVESGERRG</sequence>
<protein>
    <submittedName>
        <fullName evidence="2">Uncharacterized protein DUF4436</fullName>
    </submittedName>
</protein>
<name>A0A561TUW2_9ACTN</name>
<keyword evidence="1" id="KW-1133">Transmembrane helix</keyword>
<feature type="transmembrane region" description="Helical" evidence="1">
    <location>
        <begin position="248"/>
        <end position="264"/>
    </location>
</feature>
<organism evidence="2 3">
    <name type="scientific">Kitasatospora viridis</name>
    <dbReference type="NCBI Taxonomy" id="281105"/>
    <lineage>
        <taxon>Bacteria</taxon>
        <taxon>Bacillati</taxon>
        <taxon>Actinomycetota</taxon>
        <taxon>Actinomycetes</taxon>
        <taxon>Kitasatosporales</taxon>
        <taxon>Streptomycetaceae</taxon>
        <taxon>Kitasatospora</taxon>
    </lineage>
</organism>
<dbReference type="Pfam" id="PF14494">
    <property type="entry name" value="DUF4436"/>
    <property type="match status" value="1"/>
</dbReference>
<evidence type="ECO:0000313" key="3">
    <source>
        <dbReference type="Proteomes" id="UP000317940"/>
    </source>
</evidence>
<accession>A0A561TUW2</accession>
<comment type="caution">
    <text evidence="2">The sequence shown here is derived from an EMBL/GenBank/DDBJ whole genome shotgun (WGS) entry which is preliminary data.</text>
</comment>
<dbReference type="EMBL" id="VIWT01000002">
    <property type="protein sequence ID" value="TWF90900.1"/>
    <property type="molecule type" value="Genomic_DNA"/>
</dbReference>
<dbReference type="AlphaFoldDB" id="A0A561TUW2"/>
<proteinExistence type="predicted"/>